<evidence type="ECO:0008006" key="3">
    <source>
        <dbReference type="Google" id="ProtNLM"/>
    </source>
</evidence>
<dbReference type="EMBL" id="CP139487">
    <property type="protein sequence ID" value="WPU63552.1"/>
    <property type="molecule type" value="Genomic_DNA"/>
</dbReference>
<evidence type="ECO:0000313" key="1">
    <source>
        <dbReference type="EMBL" id="WPU63552.1"/>
    </source>
</evidence>
<keyword evidence="2" id="KW-1185">Reference proteome</keyword>
<protein>
    <recommendedName>
        <fullName evidence="3">IrrE N-terminal-like domain-containing protein</fullName>
    </recommendedName>
</protein>
<reference evidence="1 2" key="1">
    <citation type="submission" date="2023-11" db="EMBL/GenBank/DDBJ databases">
        <title>Peredibacter starrii A3.12.</title>
        <authorList>
            <person name="Mitchell R.J."/>
        </authorList>
    </citation>
    <scope>NUCLEOTIDE SEQUENCE [LARGE SCALE GENOMIC DNA]</scope>
    <source>
        <strain evidence="1 2">A3.12</strain>
    </source>
</reference>
<proteinExistence type="predicted"/>
<dbReference type="Proteomes" id="UP001324634">
    <property type="component" value="Chromosome"/>
</dbReference>
<evidence type="ECO:0000313" key="2">
    <source>
        <dbReference type="Proteomes" id="UP001324634"/>
    </source>
</evidence>
<dbReference type="AlphaFoldDB" id="A0AAX4HJZ4"/>
<accession>A0AAX4HJZ4</accession>
<sequence>MNESLITATEIPNGFTWTLASRLGDMLTYAEEMFGPRNKDFTILGIEYCESGPRIWYPKSKKNIVIQLSDSAKTSEVLALYQLAHESIHLLSPSGSMTANVLEEGLAVYFSWWYVEKALGLEGKSITNSESYKLAGLLVERLLRLNPDFFLEARGICPRPWEITENQILKLCPEIDSRDVAILTMPFEKFQKLSIKSNSIDVHL</sequence>
<dbReference type="RefSeq" id="WP_321390458.1">
    <property type="nucleotide sequence ID" value="NZ_CP139487.1"/>
</dbReference>
<name>A0AAX4HJZ4_9BACT</name>
<dbReference type="KEGG" id="psti:SOO65_12720"/>
<gene>
    <name evidence="1" type="ORF">SOO65_12720</name>
</gene>
<organism evidence="1 2">
    <name type="scientific">Peredibacter starrii</name>
    <dbReference type="NCBI Taxonomy" id="28202"/>
    <lineage>
        <taxon>Bacteria</taxon>
        <taxon>Pseudomonadati</taxon>
        <taxon>Bdellovibrionota</taxon>
        <taxon>Bacteriovoracia</taxon>
        <taxon>Bacteriovoracales</taxon>
        <taxon>Bacteriovoracaceae</taxon>
        <taxon>Peredibacter</taxon>
    </lineage>
</organism>